<organism evidence="5 6">
    <name type="scientific">Aeromicrobium ginsengisoli</name>
    <dbReference type="NCBI Taxonomy" id="363867"/>
    <lineage>
        <taxon>Bacteria</taxon>
        <taxon>Bacillati</taxon>
        <taxon>Actinomycetota</taxon>
        <taxon>Actinomycetes</taxon>
        <taxon>Propionibacteriales</taxon>
        <taxon>Nocardioidaceae</taxon>
        <taxon>Aeromicrobium</taxon>
    </lineage>
</organism>
<evidence type="ECO:0000259" key="4">
    <source>
        <dbReference type="PROSITE" id="PS51000"/>
    </source>
</evidence>
<dbReference type="EMBL" id="SDPQ02000002">
    <property type="protein sequence ID" value="KAA1397718.1"/>
    <property type="molecule type" value="Genomic_DNA"/>
</dbReference>
<dbReference type="PANTHER" id="PTHR34580:SF3">
    <property type="entry name" value="PROTEIN PAFB"/>
    <property type="match status" value="1"/>
</dbReference>
<protein>
    <submittedName>
        <fullName evidence="5">WYL domain-containing protein</fullName>
    </submittedName>
</protein>
<dbReference type="Pfam" id="PF08279">
    <property type="entry name" value="HTH_11"/>
    <property type="match status" value="1"/>
</dbReference>
<dbReference type="InterPro" id="IPR036388">
    <property type="entry name" value="WH-like_DNA-bd_sf"/>
</dbReference>
<dbReference type="PIRSF" id="PIRSF016838">
    <property type="entry name" value="PafC"/>
    <property type="match status" value="1"/>
</dbReference>
<keyword evidence="1" id="KW-0805">Transcription regulation</keyword>
<dbReference type="Gene3D" id="1.10.10.10">
    <property type="entry name" value="Winged helix-like DNA-binding domain superfamily/Winged helix DNA-binding domain"/>
    <property type="match status" value="1"/>
</dbReference>
<dbReference type="GO" id="GO:0003700">
    <property type="term" value="F:DNA-binding transcription factor activity"/>
    <property type="evidence" value="ECO:0007669"/>
    <property type="project" value="InterPro"/>
</dbReference>
<evidence type="ECO:0000313" key="5">
    <source>
        <dbReference type="EMBL" id="KAA1397718.1"/>
    </source>
</evidence>
<dbReference type="InterPro" id="IPR013196">
    <property type="entry name" value="HTH_11"/>
</dbReference>
<dbReference type="PROSITE" id="PS52050">
    <property type="entry name" value="WYL"/>
    <property type="match status" value="1"/>
</dbReference>
<dbReference type="InterPro" id="IPR028349">
    <property type="entry name" value="PafC-like"/>
</dbReference>
<dbReference type="AlphaFoldDB" id="A0A5M4FER6"/>
<dbReference type="OrthoDB" id="8555652at2"/>
<dbReference type="InterPro" id="IPR018356">
    <property type="entry name" value="Tscrpt_reg_HTH_DeoR_CS"/>
</dbReference>
<keyword evidence="3" id="KW-0804">Transcription</keyword>
<sequence>MIDTSARLLALLSLLQSRPQWSGTELAARLEVTTRTIRNDIDRLRNLGYPVNAERGVHGSYRLGAGAALPPLLLEDDEAIAVVLGLRAASTSAIERVAESSAVALAKLEQVLPARLRRQVATLSQVTTQVADDAGIPDADPRFDPEVLTAVAAAIRDTEWLRFEYDGEPRLVEPYRLVSWERRWYLLGRDPDADSWGVFRLDRMVLRMRTGRRFAPQPLPEDDVSAYVMRAVAYEGWAVHARITVLAPASEVSAKINPAVGIVEPVDDETCVLITGADSVATMAVYVGLLDLDIRVDQPPELVERMRALSRRYGDAVS</sequence>
<reference evidence="5" key="1">
    <citation type="submission" date="2019-09" db="EMBL/GenBank/DDBJ databases">
        <authorList>
            <person name="Li J."/>
        </authorList>
    </citation>
    <scope>NUCLEOTIDE SEQUENCE [LARGE SCALE GENOMIC DNA]</scope>
    <source>
        <strain evidence="5">JCM 14732</strain>
    </source>
</reference>
<accession>A0A5M4FER6</accession>
<dbReference type="InterPro" id="IPR036390">
    <property type="entry name" value="WH_DNA-bd_sf"/>
</dbReference>
<evidence type="ECO:0000256" key="1">
    <source>
        <dbReference type="ARBA" id="ARBA00023015"/>
    </source>
</evidence>
<dbReference type="InterPro" id="IPR051534">
    <property type="entry name" value="CBASS_pafABC_assoc_protein"/>
</dbReference>
<comment type="caution">
    <text evidence="5">The sequence shown here is derived from an EMBL/GenBank/DDBJ whole genome shotgun (WGS) entry which is preliminary data.</text>
</comment>
<dbReference type="Pfam" id="PF13280">
    <property type="entry name" value="WYL"/>
    <property type="match status" value="1"/>
</dbReference>
<evidence type="ECO:0000313" key="6">
    <source>
        <dbReference type="Proteomes" id="UP000380867"/>
    </source>
</evidence>
<dbReference type="GO" id="GO:0003677">
    <property type="term" value="F:DNA binding"/>
    <property type="evidence" value="ECO:0007669"/>
    <property type="project" value="UniProtKB-KW"/>
</dbReference>
<name>A0A5M4FER6_9ACTN</name>
<dbReference type="SUPFAM" id="SSF46785">
    <property type="entry name" value="Winged helix' DNA-binding domain"/>
    <property type="match status" value="1"/>
</dbReference>
<evidence type="ECO:0000256" key="3">
    <source>
        <dbReference type="ARBA" id="ARBA00023163"/>
    </source>
</evidence>
<feature type="domain" description="HTH deoR-type" evidence="4">
    <location>
        <begin position="4"/>
        <end position="59"/>
    </location>
</feature>
<dbReference type="PANTHER" id="PTHR34580">
    <property type="match status" value="1"/>
</dbReference>
<dbReference type="PROSITE" id="PS00894">
    <property type="entry name" value="HTH_DEOR_1"/>
    <property type="match status" value="1"/>
</dbReference>
<keyword evidence="2" id="KW-0238">DNA-binding</keyword>
<dbReference type="Proteomes" id="UP000380867">
    <property type="component" value="Unassembled WGS sequence"/>
</dbReference>
<gene>
    <name evidence="5" type="ORF">ESP70_010215</name>
</gene>
<keyword evidence="6" id="KW-1185">Reference proteome</keyword>
<evidence type="ECO:0000256" key="2">
    <source>
        <dbReference type="ARBA" id="ARBA00023125"/>
    </source>
</evidence>
<dbReference type="InterPro" id="IPR026881">
    <property type="entry name" value="WYL_dom"/>
</dbReference>
<dbReference type="PROSITE" id="PS51000">
    <property type="entry name" value="HTH_DEOR_2"/>
    <property type="match status" value="1"/>
</dbReference>
<dbReference type="RefSeq" id="WP_149689164.1">
    <property type="nucleotide sequence ID" value="NZ_SDPQ02000002.1"/>
</dbReference>
<proteinExistence type="predicted"/>
<dbReference type="InterPro" id="IPR001034">
    <property type="entry name" value="DeoR_HTH"/>
</dbReference>